<evidence type="ECO:0000259" key="2">
    <source>
        <dbReference type="PROSITE" id="PS50802"/>
    </source>
</evidence>
<dbReference type="PROSITE" id="PS50802">
    <property type="entry name" value="OTU"/>
    <property type="match status" value="1"/>
</dbReference>
<gene>
    <name evidence="3" type="ORF">SSLN_LOCUS15272</name>
</gene>
<reference evidence="5" key="1">
    <citation type="submission" date="2016-06" db="UniProtKB">
        <authorList>
            <consortium name="WormBaseParasite"/>
        </authorList>
    </citation>
    <scope>IDENTIFICATION</scope>
</reference>
<feature type="compositionally biased region" description="Basic and acidic residues" evidence="1">
    <location>
        <begin position="1"/>
        <end position="16"/>
    </location>
</feature>
<dbReference type="InterPro" id="IPR038765">
    <property type="entry name" value="Papain-like_cys_pep_sf"/>
</dbReference>
<reference evidence="3 4" key="2">
    <citation type="submission" date="2018-11" db="EMBL/GenBank/DDBJ databases">
        <authorList>
            <consortium name="Pathogen Informatics"/>
        </authorList>
    </citation>
    <scope>NUCLEOTIDE SEQUENCE [LARGE SCALE GENOMIC DNA]</scope>
    <source>
        <strain evidence="3 4">NST_G2</strain>
    </source>
</reference>
<dbReference type="OrthoDB" id="415023at2759"/>
<feature type="region of interest" description="Disordered" evidence="1">
    <location>
        <begin position="1"/>
        <end position="59"/>
    </location>
</feature>
<evidence type="ECO:0000256" key="1">
    <source>
        <dbReference type="SAM" id="MobiDB-lite"/>
    </source>
</evidence>
<feature type="domain" description="OTU" evidence="2">
    <location>
        <begin position="249"/>
        <end position="408"/>
    </location>
</feature>
<dbReference type="STRING" id="70667.A0A183TFM4"/>
<dbReference type="SUPFAM" id="SSF54001">
    <property type="entry name" value="Cysteine proteinases"/>
    <property type="match status" value="1"/>
</dbReference>
<dbReference type="PANTHER" id="PTHR12419">
    <property type="entry name" value="OTU DOMAIN CONTAINING PROTEIN"/>
    <property type="match status" value="1"/>
</dbReference>
<dbReference type="GO" id="GO:0004843">
    <property type="term" value="F:cysteine-type deubiquitinase activity"/>
    <property type="evidence" value="ECO:0007669"/>
    <property type="project" value="TreeGrafter"/>
</dbReference>
<accession>A0A183TFM4</accession>
<dbReference type="InterPro" id="IPR050704">
    <property type="entry name" value="Peptidase_C85-like"/>
</dbReference>
<evidence type="ECO:0000313" key="3">
    <source>
        <dbReference type="EMBL" id="VDM01658.1"/>
    </source>
</evidence>
<sequence>MEEIQARHSKEKKDLQADNAPTAATANSVQATSEVLASAVGTTQPPRQSRAARRREKAAAEQRALAEAIAQSQSTYQASSSGIEFAQLAEVLDKRNLVLHKVTRIQNIKKGVPKGDRQKRAAAIAKIQQLEKALAARQEAEIAQCQGVTSSDTVTATGDLMAACSLSFADNAPTAATANSVQATSEVLASAVGTTQPPRQSRAARRREKAAAEQRALAEAIAQSQSTYQASSSGIEFAQLAEVLDKRNLVLHKVPSDGDCLFASVAHQMEQRGLSALLWDACKRFDVPCDTDSPLKHSLRRLAVAVIRQQPDEFLPFMCDTAATLDSEEKSSNDILETHLKNLAKPGTWGGHLELSALSLALQLPIEVIQVKGPPIIVGDFPDRSPLIITYHHHAFSLGEHYNSCKPSEKN</sequence>
<keyword evidence="4" id="KW-1185">Reference proteome</keyword>
<dbReference type="InterPro" id="IPR003323">
    <property type="entry name" value="OTU_dom"/>
</dbReference>
<dbReference type="PANTHER" id="PTHR12419:SF10">
    <property type="entry name" value="DEUBIQUITINASE OTUD6B"/>
    <property type="match status" value="1"/>
</dbReference>
<protein>
    <submittedName>
        <fullName evidence="5">OTU domain-containing protein</fullName>
    </submittedName>
</protein>
<dbReference type="GO" id="GO:0016579">
    <property type="term" value="P:protein deubiquitination"/>
    <property type="evidence" value="ECO:0007669"/>
    <property type="project" value="TreeGrafter"/>
</dbReference>
<dbReference type="AlphaFoldDB" id="A0A183TFM4"/>
<evidence type="ECO:0000313" key="5">
    <source>
        <dbReference type="WBParaSite" id="SSLN_0001584301-mRNA-1"/>
    </source>
</evidence>
<dbReference type="EMBL" id="UYSU01039757">
    <property type="protein sequence ID" value="VDM01658.1"/>
    <property type="molecule type" value="Genomic_DNA"/>
</dbReference>
<evidence type="ECO:0000313" key="4">
    <source>
        <dbReference type="Proteomes" id="UP000275846"/>
    </source>
</evidence>
<name>A0A183TFM4_SCHSO</name>
<dbReference type="Pfam" id="PF02338">
    <property type="entry name" value="OTU"/>
    <property type="match status" value="1"/>
</dbReference>
<dbReference type="Proteomes" id="UP000275846">
    <property type="component" value="Unassembled WGS sequence"/>
</dbReference>
<organism evidence="5">
    <name type="scientific">Schistocephalus solidus</name>
    <name type="common">Tapeworm</name>
    <dbReference type="NCBI Taxonomy" id="70667"/>
    <lineage>
        <taxon>Eukaryota</taxon>
        <taxon>Metazoa</taxon>
        <taxon>Spiralia</taxon>
        <taxon>Lophotrochozoa</taxon>
        <taxon>Platyhelminthes</taxon>
        <taxon>Cestoda</taxon>
        <taxon>Eucestoda</taxon>
        <taxon>Diphyllobothriidea</taxon>
        <taxon>Diphyllobothriidae</taxon>
        <taxon>Schistocephalus</taxon>
    </lineage>
</organism>
<dbReference type="WBParaSite" id="SSLN_0001584301-mRNA-1">
    <property type="protein sequence ID" value="SSLN_0001584301-mRNA-1"/>
    <property type="gene ID" value="SSLN_0001584301"/>
</dbReference>
<proteinExistence type="predicted"/>
<dbReference type="Gene3D" id="3.90.70.80">
    <property type="match status" value="1"/>
</dbReference>
<feature type="compositionally biased region" description="Polar residues" evidence="1">
    <location>
        <begin position="22"/>
        <end position="46"/>
    </location>
</feature>